<evidence type="ECO:0000256" key="1">
    <source>
        <dbReference type="ARBA" id="ARBA00012493"/>
    </source>
</evidence>
<dbReference type="Gene3D" id="2.40.70.10">
    <property type="entry name" value="Acid Proteases"/>
    <property type="match status" value="1"/>
</dbReference>
<dbReference type="Gene3D" id="3.30.70.270">
    <property type="match status" value="2"/>
</dbReference>
<dbReference type="GO" id="GO:0042575">
    <property type="term" value="C:DNA polymerase complex"/>
    <property type="evidence" value="ECO:0007669"/>
    <property type="project" value="UniProtKB-ARBA"/>
</dbReference>
<dbReference type="AlphaFoldDB" id="A0A023EWW4"/>
<dbReference type="SUPFAM" id="SSF50630">
    <property type="entry name" value="Acid proteases"/>
    <property type="match status" value="1"/>
</dbReference>
<evidence type="ECO:0000259" key="3">
    <source>
        <dbReference type="PROSITE" id="PS50994"/>
    </source>
</evidence>
<dbReference type="FunFam" id="3.30.70.270:FF:000026">
    <property type="entry name" value="Transposon Ty3-G Gag-Pol polyprotein"/>
    <property type="match status" value="1"/>
</dbReference>
<dbReference type="PANTHER" id="PTHR37984:SF7">
    <property type="entry name" value="INTEGRASE CATALYTIC DOMAIN-CONTAINING PROTEIN"/>
    <property type="match status" value="1"/>
</dbReference>
<dbReference type="InterPro" id="IPR043128">
    <property type="entry name" value="Rev_trsase/Diguanyl_cyclase"/>
</dbReference>
<dbReference type="InterPro" id="IPR041588">
    <property type="entry name" value="Integrase_H2C2"/>
</dbReference>
<dbReference type="SUPFAM" id="SSF56672">
    <property type="entry name" value="DNA/RNA polymerases"/>
    <property type="match status" value="1"/>
</dbReference>
<dbReference type="Gene3D" id="1.10.340.70">
    <property type="match status" value="1"/>
</dbReference>
<dbReference type="InterPro" id="IPR050951">
    <property type="entry name" value="Retrovirus_Pol_polyprotein"/>
</dbReference>
<dbReference type="FunFam" id="3.30.420.10:FF:000063">
    <property type="entry name" value="Retrovirus-related Pol polyprotein from transposon 297-like Protein"/>
    <property type="match status" value="1"/>
</dbReference>
<dbReference type="FunFam" id="1.10.340.70:FF:000003">
    <property type="entry name" value="Protein CBG25708"/>
    <property type="match status" value="1"/>
</dbReference>
<evidence type="ECO:0000313" key="4">
    <source>
        <dbReference type="EMBL" id="JAC13860.1"/>
    </source>
</evidence>
<feature type="domain" description="Reverse transcriptase" evidence="2">
    <location>
        <begin position="455"/>
        <end position="632"/>
    </location>
</feature>
<dbReference type="InterPro" id="IPR012337">
    <property type="entry name" value="RNaseH-like_sf"/>
</dbReference>
<dbReference type="PROSITE" id="PS50994">
    <property type="entry name" value="INTEGRASE"/>
    <property type="match status" value="1"/>
</dbReference>
<dbReference type="CDD" id="cd09274">
    <property type="entry name" value="RNase_HI_RT_Ty3"/>
    <property type="match status" value="1"/>
</dbReference>
<feature type="domain" description="Integrase catalytic" evidence="3">
    <location>
        <begin position="1003"/>
        <end position="1163"/>
    </location>
</feature>
<organism evidence="4">
    <name type="scientific">Triatoma infestans</name>
    <name type="common">Assassin bug</name>
    <dbReference type="NCBI Taxonomy" id="30076"/>
    <lineage>
        <taxon>Eukaryota</taxon>
        <taxon>Metazoa</taxon>
        <taxon>Ecdysozoa</taxon>
        <taxon>Arthropoda</taxon>
        <taxon>Hexapoda</taxon>
        <taxon>Insecta</taxon>
        <taxon>Pterygota</taxon>
        <taxon>Neoptera</taxon>
        <taxon>Paraneoptera</taxon>
        <taxon>Hemiptera</taxon>
        <taxon>Heteroptera</taxon>
        <taxon>Panheteroptera</taxon>
        <taxon>Cimicomorpha</taxon>
        <taxon>Reduviidae</taxon>
        <taxon>Triatominae</taxon>
        <taxon>Triatoma</taxon>
    </lineage>
</organism>
<dbReference type="Pfam" id="PF17921">
    <property type="entry name" value="Integrase_H2C2"/>
    <property type="match status" value="1"/>
</dbReference>
<dbReference type="InterPro" id="IPR041577">
    <property type="entry name" value="RT_RNaseH_2"/>
</dbReference>
<dbReference type="PANTHER" id="PTHR37984">
    <property type="entry name" value="PROTEIN CBG26694"/>
    <property type="match status" value="1"/>
</dbReference>
<dbReference type="CDD" id="cd01647">
    <property type="entry name" value="RT_LTR"/>
    <property type="match status" value="1"/>
</dbReference>
<dbReference type="GO" id="GO:0015074">
    <property type="term" value="P:DNA integration"/>
    <property type="evidence" value="ECO:0007669"/>
    <property type="project" value="InterPro"/>
</dbReference>
<dbReference type="Pfam" id="PF00078">
    <property type="entry name" value="RVT_1"/>
    <property type="match status" value="1"/>
</dbReference>
<dbReference type="InterPro" id="IPR000477">
    <property type="entry name" value="RT_dom"/>
</dbReference>
<proteinExistence type="evidence at transcript level"/>
<dbReference type="InterPro" id="IPR036397">
    <property type="entry name" value="RNaseH_sf"/>
</dbReference>
<dbReference type="Gene3D" id="3.10.10.10">
    <property type="entry name" value="HIV Type 1 Reverse Transcriptase, subunit A, domain 1"/>
    <property type="match status" value="1"/>
</dbReference>
<dbReference type="Pfam" id="PF17919">
    <property type="entry name" value="RT_RNaseH_2"/>
    <property type="match status" value="1"/>
</dbReference>
<feature type="non-terminal residue" evidence="4">
    <location>
        <position position="1"/>
    </location>
</feature>
<dbReference type="EC" id="2.7.7.49" evidence="1"/>
<protein>
    <recommendedName>
        <fullName evidence="1">RNA-directed DNA polymerase</fullName>
        <ecNumber evidence="1">2.7.7.49</ecNumber>
    </recommendedName>
</protein>
<dbReference type="Gene3D" id="3.30.420.10">
    <property type="entry name" value="Ribonuclease H-like superfamily/Ribonuclease H"/>
    <property type="match status" value="1"/>
</dbReference>
<dbReference type="EMBL" id="GBBI01004852">
    <property type="protein sequence ID" value="JAC13860.1"/>
    <property type="molecule type" value="mRNA"/>
</dbReference>
<dbReference type="SUPFAM" id="SSF53098">
    <property type="entry name" value="Ribonuclease H-like"/>
    <property type="match status" value="1"/>
</dbReference>
<dbReference type="CDD" id="cd05481">
    <property type="entry name" value="retropepsin_like_LTR_1"/>
    <property type="match status" value="1"/>
</dbReference>
<dbReference type="InterPro" id="IPR043502">
    <property type="entry name" value="DNA/RNA_pol_sf"/>
</dbReference>
<evidence type="ECO:0000259" key="2">
    <source>
        <dbReference type="PROSITE" id="PS50878"/>
    </source>
</evidence>
<dbReference type="PROSITE" id="PS50878">
    <property type="entry name" value="RT_POL"/>
    <property type="match status" value="1"/>
</dbReference>
<reference evidence="4" key="1">
    <citation type="journal article" date="2014" name="PLoS Negl. Trop. Dis.">
        <title>An updated insight into the Sialotranscriptome of Triatoma infestans: developmental stage and geographic variations.</title>
        <authorList>
            <person name="Schwarz A."/>
            <person name="Medrano-Mercado N."/>
            <person name="Schaub G.A."/>
            <person name="Struchiner C.J."/>
            <person name="Bargues M.D."/>
            <person name="Levy M.Z."/>
            <person name="Ribeiro J.M."/>
        </authorList>
    </citation>
    <scope>NUCLEOTIDE SEQUENCE</scope>
    <source>
        <strain evidence="4">Chile</strain>
        <tissue evidence="4">Salivary glands</tissue>
    </source>
</reference>
<dbReference type="InterPro" id="IPR001584">
    <property type="entry name" value="Integrase_cat-core"/>
</dbReference>
<dbReference type="InterPro" id="IPR021109">
    <property type="entry name" value="Peptidase_aspartic_dom_sf"/>
</dbReference>
<dbReference type="GO" id="GO:0003964">
    <property type="term" value="F:RNA-directed DNA polymerase activity"/>
    <property type="evidence" value="ECO:0007669"/>
    <property type="project" value="UniProtKB-EC"/>
</dbReference>
<name>A0A023EWW4_TRIIF</name>
<sequence length="1279" mass="147788">FNKPQELCFDGDVITNFRTFRDEVEIYFIASETNKKSNDVQVARLLNLLGSEGRKVYNSLQFKGKRNVQNILDAIEEAIVPERNEVIEHFKFFKRVQKANERFDHWLRDLKQLIRSCEFGEVEDKILRTQIVLGVYNKDVQEKLLRADHCLTKTIKFIQAYEAGVHHSKEVQAQPAVEEVSLNAISFKSRADKGEQAKINKTREVGKYTGKPQFINNCYNCGQHHEINKCPAYGKRCIHCNRLNHFRKCCRLYKGQAKNTNDISCEFPSEADVQCLVVDSVSQSITKQNNSWFKEIILNEEKMVKFKIDSGSEINTLPISCVKLLEVPIAKSTFNLRAYGGFQIHPLGIVTLKCSYGGKKISAKFVVVSNDCIPILGLGTSQELGIIFLVNEIELRSKETFVLQNKSLFTGLGCFPDKYSIKLIPGCQPVRNPARRVPMKLREKLKTSLNELVSKNVIAPVDEPAEWVSNLVLVQKSDNSLRICLDPTELNKCIIRENYSIPTLEDITPQLSGKKYFCLFDLKEGFYHITLDEESSRLCTFSTMFGNFRFLRLPFGLSVGPELFMKLNQKYFGDIEGVSIYFDDILAAADSIAELDRIVHEIVDRAKKYNIKFNPNKLKYYVEEVKFIGFKFNKDGMSPDADRVKAIRDLKAPANKTELQRVIGFINYLRSFIPDFSEHISPLRKLLKEGIEFKWTEMQEAALNKLKEIISNNTILANFNPNLPVVVECDASKDAIGFALFQNLKPVCYGSRSLTETEQNWAQIEKEYLSIVYAFEKMHNYLFGHNDIVVNNDHSPLVTIHKKTFDQIKNNRLKRLKLKLVNYKFKLQYKAGKKLYTADLLSRNVVGPILNEPECRDVIHTLTCGELMMSQEKANRFTAETAQDECLKLVMSYYQRGWPTKNVILSYKNGELTHCYNLRNQLTVEDNLVFFNNRLVVPRTLRQVVLQCLHETHLGCQKTKAKARQLVYWPAINSDIENLINTCYTCQRFSKNNLREPLHCHDIPNIPFNKVGVDIAEYAGENFLVLVDYFSRWIEVERIKNKTSAEVIEKLKTIFARWGIPSTVVGDNNPFGSFEFIEFSQQWGFDVINSSPHYPQSNGLAEKSVGITKKMLQKCKFDKKDFQLALLNYRNSPISKLDVSPANLLQSRELRTKLPIVRKQLSPKFCDDQHPKMLEHQRKQKLHYDKCSRVKERVFGIGEKILTKQNGVWVKAEVVRVLDHPRSYLLKDNRGKIYRRNVSFMKKWKGEEVREDENERAEEEVRRSARLPKKKDWSEFVTF</sequence>
<dbReference type="GO" id="GO:0003676">
    <property type="term" value="F:nucleic acid binding"/>
    <property type="evidence" value="ECO:0007669"/>
    <property type="project" value="InterPro"/>
</dbReference>
<accession>A0A023EWW4</accession>